<dbReference type="InterPro" id="IPR018534">
    <property type="entry name" value="Tet_reg_excision_RteC"/>
</dbReference>
<evidence type="ECO:0000313" key="1">
    <source>
        <dbReference type="EMBL" id="TCK80906.1"/>
    </source>
</evidence>
<name>A0A4R1LPA4_9SPHI</name>
<protein>
    <submittedName>
        <fullName evidence="1">RteC protein</fullName>
    </submittedName>
</protein>
<dbReference type="Pfam" id="PF09357">
    <property type="entry name" value="RteC"/>
    <property type="match status" value="1"/>
</dbReference>
<dbReference type="EMBL" id="SMGO01000003">
    <property type="protein sequence ID" value="TCK80906.1"/>
    <property type="molecule type" value="Genomic_DNA"/>
</dbReference>
<comment type="caution">
    <text evidence="1">The sequence shown here is derived from an EMBL/GenBank/DDBJ whole genome shotgun (WGS) entry which is preliminary data.</text>
</comment>
<gene>
    <name evidence="1" type="ORF">C8N28_2661</name>
</gene>
<proteinExistence type="predicted"/>
<reference evidence="1 2" key="1">
    <citation type="submission" date="2019-03" db="EMBL/GenBank/DDBJ databases">
        <title>Genomic Encyclopedia of Archaeal and Bacterial Type Strains, Phase II (KMG-II): from individual species to whole genera.</title>
        <authorList>
            <person name="Goeker M."/>
        </authorList>
    </citation>
    <scope>NUCLEOTIDE SEQUENCE [LARGE SCALE GENOMIC DNA]</scope>
    <source>
        <strain evidence="1 2">DSM 22554</strain>
    </source>
</reference>
<accession>A0A4R1LPA4</accession>
<evidence type="ECO:0000313" key="2">
    <source>
        <dbReference type="Proteomes" id="UP000294616"/>
    </source>
</evidence>
<dbReference type="RefSeq" id="WP_165870343.1">
    <property type="nucleotide sequence ID" value="NZ_SMGO01000003.1"/>
</dbReference>
<sequence length="286" mass="33941">MKHLSDRLLYALETELYATSLKPTSECEQLKDAIALCKKALGILKRFLAGYFFESLDEEIHFFKIIKPLFYSKYIYYIKVYNYHIKKPVGSEQVVSEFITSQLTDLKHFFDHNQAFYQYYRSGSTHLDTCYFTRGHFDVYAEIEDFQGDEIFSTSHDYKISKVIANEQYQEFLMTKCKEINRDCRIKPDTPIVWTGSQSDLVELLYALVECGSFNNGDVQIKSLVLYFQNVFQVDLKYYYHKYTDISNRKKERTVFLDKLRTRLVKKMDSKHELKQPELKSINFPL</sequence>
<keyword evidence="2" id="KW-1185">Reference proteome</keyword>
<dbReference type="AlphaFoldDB" id="A0A4R1LPA4"/>
<organism evidence="1 2">
    <name type="scientific">Albibacterium bauzanense</name>
    <dbReference type="NCBI Taxonomy" id="653929"/>
    <lineage>
        <taxon>Bacteria</taxon>
        <taxon>Pseudomonadati</taxon>
        <taxon>Bacteroidota</taxon>
        <taxon>Sphingobacteriia</taxon>
        <taxon>Sphingobacteriales</taxon>
        <taxon>Sphingobacteriaceae</taxon>
        <taxon>Albibacterium</taxon>
    </lineage>
</organism>
<dbReference type="Proteomes" id="UP000294616">
    <property type="component" value="Unassembled WGS sequence"/>
</dbReference>